<reference evidence="1 2" key="1">
    <citation type="journal article" date="2023" name="bioRxiv">
        <title>Conserved and derived expression patterns and positive selection on dental genes reveal complex evolutionary context of ever-growing rodent molars.</title>
        <authorList>
            <person name="Calamari Z.T."/>
            <person name="Song A."/>
            <person name="Cohen E."/>
            <person name="Akter M."/>
            <person name="Roy R.D."/>
            <person name="Hallikas O."/>
            <person name="Christensen M.M."/>
            <person name="Li P."/>
            <person name="Marangoni P."/>
            <person name="Jernvall J."/>
            <person name="Klein O.D."/>
        </authorList>
    </citation>
    <scope>NUCLEOTIDE SEQUENCE [LARGE SCALE GENOMIC DNA]</scope>
    <source>
        <strain evidence="1">V071</strain>
    </source>
</reference>
<dbReference type="GO" id="GO:0001578">
    <property type="term" value="P:microtubule bundle formation"/>
    <property type="evidence" value="ECO:0007669"/>
    <property type="project" value="TreeGrafter"/>
</dbReference>
<dbReference type="GO" id="GO:0000132">
    <property type="term" value="P:establishment of mitotic spindle orientation"/>
    <property type="evidence" value="ECO:0007669"/>
    <property type="project" value="TreeGrafter"/>
</dbReference>
<protein>
    <submittedName>
        <fullName evidence="1">Uncharacterized protein</fullName>
    </submittedName>
</protein>
<dbReference type="InterPro" id="IPR042791">
    <property type="entry name" value="CDK5RAP2"/>
</dbReference>
<dbReference type="GO" id="GO:0090266">
    <property type="term" value="P:regulation of mitotic cell cycle spindle assembly checkpoint"/>
    <property type="evidence" value="ECO:0007669"/>
    <property type="project" value="TreeGrafter"/>
</dbReference>
<dbReference type="GO" id="GO:0007099">
    <property type="term" value="P:centriole replication"/>
    <property type="evidence" value="ECO:0007669"/>
    <property type="project" value="TreeGrafter"/>
</dbReference>
<dbReference type="GO" id="GO:0035371">
    <property type="term" value="C:microtubule plus-end"/>
    <property type="evidence" value="ECO:0007669"/>
    <property type="project" value="TreeGrafter"/>
</dbReference>
<dbReference type="GO" id="GO:0000242">
    <property type="term" value="C:pericentriolar material"/>
    <property type="evidence" value="ECO:0007669"/>
    <property type="project" value="TreeGrafter"/>
</dbReference>
<name>A0AAW0HEA3_MYOGA</name>
<keyword evidence="2" id="KW-1185">Reference proteome</keyword>
<dbReference type="PANTHER" id="PTHR46930:SF1">
    <property type="entry name" value="CDK5 REGULATORY SUBUNIT-ASSOCIATED PROTEIN 2"/>
    <property type="match status" value="1"/>
</dbReference>
<accession>A0AAW0HEA3</accession>
<dbReference type="PANTHER" id="PTHR46930">
    <property type="entry name" value="CDK5 REGULATORY SUBUNIT-ASSOCIATED PROTEIN 2"/>
    <property type="match status" value="1"/>
</dbReference>
<gene>
    <name evidence="1" type="ORF">U0070_023234</name>
</gene>
<proteinExistence type="predicted"/>
<dbReference type="GO" id="GO:0008017">
    <property type="term" value="F:microtubule binding"/>
    <property type="evidence" value="ECO:0007669"/>
    <property type="project" value="TreeGrafter"/>
</dbReference>
<evidence type="ECO:0000313" key="2">
    <source>
        <dbReference type="Proteomes" id="UP001488838"/>
    </source>
</evidence>
<dbReference type="AlphaFoldDB" id="A0AAW0HEA3"/>
<comment type="caution">
    <text evidence="1">The sequence shown here is derived from an EMBL/GenBank/DDBJ whole genome shotgun (WGS) entry which is preliminary data.</text>
</comment>
<evidence type="ECO:0000313" key="1">
    <source>
        <dbReference type="EMBL" id="KAK7799800.1"/>
    </source>
</evidence>
<sequence length="80" mass="9488">MGQTDEEEMTVSSFHQVQYVKHMKFLYPLTPEVIDCGMLESPTQQLVEQKELKKEQDFNLKLFSEIYNLENKFRDLSPSK</sequence>
<dbReference type="GO" id="GO:0043015">
    <property type="term" value="F:gamma-tubulin binding"/>
    <property type="evidence" value="ECO:0007669"/>
    <property type="project" value="TreeGrafter"/>
</dbReference>
<dbReference type="EMBL" id="JBBHLL010000590">
    <property type="protein sequence ID" value="KAK7799800.1"/>
    <property type="molecule type" value="Genomic_DNA"/>
</dbReference>
<organism evidence="1 2">
    <name type="scientific">Myodes glareolus</name>
    <name type="common">Bank vole</name>
    <name type="synonym">Clethrionomys glareolus</name>
    <dbReference type="NCBI Taxonomy" id="447135"/>
    <lineage>
        <taxon>Eukaryota</taxon>
        <taxon>Metazoa</taxon>
        <taxon>Chordata</taxon>
        <taxon>Craniata</taxon>
        <taxon>Vertebrata</taxon>
        <taxon>Euteleostomi</taxon>
        <taxon>Mammalia</taxon>
        <taxon>Eutheria</taxon>
        <taxon>Euarchontoglires</taxon>
        <taxon>Glires</taxon>
        <taxon>Rodentia</taxon>
        <taxon>Myomorpha</taxon>
        <taxon>Muroidea</taxon>
        <taxon>Cricetidae</taxon>
        <taxon>Arvicolinae</taxon>
        <taxon>Myodes</taxon>
    </lineage>
</organism>
<dbReference type="Proteomes" id="UP001488838">
    <property type="component" value="Unassembled WGS sequence"/>
</dbReference>
<dbReference type="GO" id="GO:0097431">
    <property type="term" value="C:mitotic spindle pole"/>
    <property type="evidence" value="ECO:0007669"/>
    <property type="project" value="TreeGrafter"/>
</dbReference>
<dbReference type="GO" id="GO:0046600">
    <property type="term" value="P:negative regulation of centriole replication"/>
    <property type="evidence" value="ECO:0007669"/>
    <property type="project" value="TreeGrafter"/>
</dbReference>
<dbReference type="GO" id="GO:0007059">
    <property type="term" value="P:chromosome segregation"/>
    <property type="evidence" value="ECO:0007669"/>
    <property type="project" value="TreeGrafter"/>
</dbReference>